<name>A0A3B0UNU7_9ZZZZ</name>
<feature type="transmembrane region" description="Helical" evidence="1">
    <location>
        <begin position="72"/>
        <end position="92"/>
    </location>
</feature>
<keyword evidence="2" id="KW-0675">Receptor</keyword>
<sequence>YKKAVQQNLEFLADSYALGLTNNQKLYQFTLLKTSGTNYCTEITNSFYNSLLKKRIIMLHKKRSTTKSQWKYALLLPILVVFIVTFNTKIIAQEEKLLETEQLTNLKIELIIDKNSTDENLNEEASFFKKEFDIVLTFKGIKRNSNGEITAIKIDAKGKNLRSKFENSGSNPINPIKISYNSEGAIFSIGNVSQHRKMSIHEIHKLANTYYAEKNNNKGKQYTVTTTYLEDNLPEQNDSLKKIALEVTDDNEYIVIRSKNTTKSNNTIVKTVNSIGKDSLDNDNASEFKNDFTVKTDNDKIIRYIITKKDNNIYISSENDKPFYYINGKEIGIEEVEKLDPNTIEKIEIIKGESATKKYGEKAKNGIVFITLKKE</sequence>
<dbReference type="PROSITE" id="PS52016">
    <property type="entry name" value="TONB_DEPENDENT_REC_3"/>
    <property type="match status" value="1"/>
</dbReference>
<keyword evidence="1" id="KW-0472">Membrane</keyword>
<reference evidence="2" key="1">
    <citation type="submission" date="2018-06" db="EMBL/GenBank/DDBJ databases">
        <authorList>
            <person name="Zhirakovskaya E."/>
        </authorList>
    </citation>
    <scope>NUCLEOTIDE SEQUENCE</scope>
</reference>
<gene>
    <name evidence="2" type="ORF">MNBD_BACTEROID04-808</name>
</gene>
<keyword evidence="1" id="KW-0812">Transmembrane</keyword>
<keyword evidence="1" id="KW-1133">Transmembrane helix</keyword>
<protein>
    <submittedName>
        <fullName evidence="2">Regulatory sensor-transducer, BlaR1/MecR1 family / TonB-dependent receptor</fullName>
    </submittedName>
</protein>
<dbReference type="EMBL" id="UOER01000642">
    <property type="protein sequence ID" value="VAW26837.1"/>
    <property type="molecule type" value="Genomic_DNA"/>
</dbReference>
<accession>A0A3B0UNU7</accession>
<dbReference type="InterPro" id="IPR037066">
    <property type="entry name" value="Plug_dom_sf"/>
</dbReference>
<organism evidence="2">
    <name type="scientific">hydrothermal vent metagenome</name>
    <dbReference type="NCBI Taxonomy" id="652676"/>
    <lineage>
        <taxon>unclassified sequences</taxon>
        <taxon>metagenomes</taxon>
        <taxon>ecological metagenomes</taxon>
    </lineage>
</organism>
<dbReference type="InterPro" id="IPR039426">
    <property type="entry name" value="TonB-dep_rcpt-like"/>
</dbReference>
<evidence type="ECO:0000256" key="1">
    <source>
        <dbReference type="SAM" id="Phobius"/>
    </source>
</evidence>
<evidence type="ECO:0000313" key="2">
    <source>
        <dbReference type="EMBL" id="VAW26837.1"/>
    </source>
</evidence>
<proteinExistence type="predicted"/>
<feature type="non-terminal residue" evidence="2">
    <location>
        <position position="1"/>
    </location>
</feature>
<dbReference type="Gene3D" id="2.170.130.10">
    <property type="entry name" value="TonB-dependent receptor, plug domain"/>
    <property type="match status" value="1"/>
</dbReference>
<dbReference type="AlphaFoldDB" id="A0A3B0UNU7"/>